<feature type="domain" description="HTH lysR-type" evidence="5">
    <location>
        <begin position="3"/>
        <end position="60"/>
    </location>
</feature>
<evidence type="ECO:0000256" key="1">
    <source>
        <dbReference type="ARBA" id="ARBA00009437"/>
    </source>
</evidence>
<proteinExistence type="inferred from homology"/>
<dbReference type="GO" id="GO:0032993">
    <property type="term" value="C:protein-DNA complex"/>
    <property type="evidence" value="ECO:0007669"/>
    <property type="project" value="TreeGrafter"/>
</dbReference>
<keyword evidence="3" id="KW-0238">DNA-binding</keyword>
<dbReference type="GO" id="GO:0003700">
    <property type="term" value="F:DNA-binding transcription factor activity"/>
    <property type="evidence" value="ECO:0007669"/>
    <property type="project" value="InterPro"/>
</dbReference>
<gene>
    <name evidence="6" type="ORF">AUP44_13765</name>
</gene>
<evidence type="ECO:0000313" key="7">
    <source>
        <dbReference type="Proteomes" id="UP000075787"/>
    </source>
</evidence>
<sequence>MAITFKQLRYFLVLAEQLHFGRAAQQLNISQPPLSTSLRQLEETLGFALMERSTKAVRLTPAGALFAEHAARILGQLDAACVLAEQTAKGVAGEITVAFVPSMLFRRLPATLQAFQEEHPTIELRLQEMNTASQIEELINHRIDVGFVHSVALPDEVSEITIETERLVCCVPYQHRLASRSRISLHELAGERVLVFARTFAAHYHDRIVGLLRAAGVDVYPHYRIQHWFTVVALVAQGMGVSLVPHSLSRSGFDDVVYLEIEERQAEHRVSLIWRTSGLSNAARAFVDHVRLRTSIYR</sequence>
<dbReference type="Gene3D" id="1.10.10.10">
    <property type="entry name" value="Winged helix-like DNA-binding domain superfamily/Winged helix DNA-binding domain"/>
    <property type="match status" value="1"/>
</dbReference>
<dbReference type="PROSITE" id="PS50931">
    <property type="entry name" value="HTH_LYSR"/>
    <property type="match status" value="1"/>
</dbReference>
<protein>
    <recommendedName>
        <fullName evidence="5">HTH lysR-type domain-containing protein</fullName>
    </recommendedName>
</protein>
<keyword evidence="4" id="KW-0804">Transcription</keyword>
<accession>A0A162JZX4</accession>
<dbReference type="GeneID" id="97240204"/>
<comment type="similarity">
    <text evidence="1">Belongs to the LysR transcriptional regulatory family.</text>
</comment>
<dbReference type="InterPro" id="IPR036388">
    <property type="entry name" value="WH-like_DNA-bd_sf"/>
</dbReference>
<dbReference type="SUPFAM" id="SSF53850">
    <property type="entry name" value="Periplasmic binding protein-like II"/>
    <property type="match status" value="1"/>
</dbReference>
<evidence type="ECO:0000256" key="2">
    <source>
        <dbReference type="ARBA" id="ARBA00023015"/>
    </source>
</evidence>
<evidence type="ECO:0000256" key="4">
    <source>
        <dbReference type="ARBA" id="ARBA00023163"/>
    </source>
</evidence>
<dbReference type="SUPFAM" id="SSF46785">
    <property type="entry name" value="Winged helix' DNA-binding domain"/>
    <property type="match status" value="1"/>
</dbReference>
<dbReference type="InterPro" id="IPR000847">
    <property type="entry name" value="LysR_HTH_N"/>
</dbReference>
<dbReference type="Gene3D" id="3.40.190.10">
    <property type="entry name" value="Periplasmic binding protein-like II"/>
    <property type="match status" value="2"/>
</dbReference>
<dbReference type="Pfam" id="PF00126">
    <property type="entry name" value="HTH_1"/>
    <property type="match status" value="1"/>
</dbReference>
<dbReference type="Proteomes" id="UP000075787">
    <property type="component" value="Unassembled WGS sequence"/>
</dbReference>
<keyword evidence="2" id="KW-0805">Transcription regulation</keyword>
<organism evidence="6 7">
    <name type="scientific">Tistrella mobilis</name>
    <dbReference type="NCBI Taxonomy" id="171437"/>
    <lineage>
        <taxon>Bacteria</taxon>
        <taxon>Pseudomonadati</taxon>
        <taxon>Pseudomonadota</taxon>
        <taxon>Alphaproteobacteria</taxon>
        <taxon>Geminicoccales</taxon>
        <taxon>Geminicoccaceae</taxon>
        <taxon>Tistrella</taxon>
    </lineage>
</organism>
<dbReference type="Pfam" id="PF03466">
    <property type="entry name" value="LysR_substrate"/>
    <property type="match status" value="1"/>
</dbReference>
<dbReference type="EMBL" id="LPZR01000203">
    <property type="protein sequence ID" value="KYO50206.1"/>
    <property type="molecule type" value="Genomic_DNA"/>
</dbReference>
<dbReference type="RefSeq" id="WP_062768543.1">
    <property type="nucleotide sequence ID" value="NZ_CP121045.1"/>
</dbReference>
<dbReference type="InterPro" id="IPR036390">
    <property type="entry name" value="WH_DNA-bd_sf"/>
</dbReference>
<dbReference type="OrthoDB" id="9811588at2"/>
<dbReference type="AlphaFoldDB" id="A0A162JZX4"/>
<comment type="caution">
    <text evidence="6">The sequence shown here is derived from an EMBL/GenBank/DDBJ whole genome shotgun (WGS) entry which is preliminary data.</text>
</comment>
<dbReference type="FunFam" id="1.10.10.10:FF:000001">
    <property type="entry name" value="LysR family transcriptional regulator"/>
    <property type="match status" value="1"/>
</dbReference>
<dbReference type="InterPro" id="IPR005119">
    <property type="entry name" value="LysR_subst-bd"/>
</dbReference>
<dbReference type="GO" id="GO:0003677">
    <property type="term" value="F:DNA binding"/>
    <property type="evidence" value="ECO:0007669"/>
    <property type="project" value="UniProtKB-KW"/>
</dbReference>
<dbReference type="PRINTS" id="PR00039">
    <property type="entry name" value="HTHLYSR"/>
</dbReference>
<evidence type="ECO:0000256" key="3">
    <source>
        <dbReference type="ARBA" id="ARBA00023125"/>
    </source>
</evidence>
<evidence type="ECO:0000313" key="6">
    <source>
        <dbReference type="EMBL" id="KYO50206.1"/>
    </source>
</evidence>
<reference evidence="6 7" key="1">
    <citation type="submission" date="2015-12" db="EMBL/GenBank/DDBJ databases">
        <title>Genome sequence of Tistrella mobilis MCCC 1A02139.</title>
        <authorList>
            <person name="Lu L."/>
            <person name="Lai Q."/>
            <person name="Shao Z."/>
            <person name="Qian P."/>
        </authorList>
    </citation>
    <scope>NUCLEOTIDE SEQUENCE [LARGE SCALE GENOMIC DNA]</scope>
    <source>
        <strain evidence="6 7">MCCC 1A02139</strain>
    </source>
</reference>
<dbReference type="PANTHER" id="PTHR30346:SF0">
    <property type="entry name" value="HCA OPERON TRANSCRIPTIONAL ACTIVATOR HCAR"/>
    <property type="match status" value="1"/>
</dbReference>
<dbReference type="PANTHER" id="PTHR30346">
    <property type="entry name" value="TRANSCRIPTIONAL DUAL REGULATOR HCAR-RELATED"/>
    <property type="match status" value="1"/>
</dbReference>
<name>A0A162JZX4_9PROT</name>
<evidence type="ECO:0000259" key="5">
    <source>
        <dbReference type="PROSITE" id="PS50931"/>
    </source>
</evidence>